<gene>
    <name evidence="1" type="ORF">ACFFLS_19485</name>
</gene>
<protein>
    <submittedName>
        <fullName evidence="1">T9SS sorting signal type C domain-containing protein</fullName>
    </submittedName>
</protein>
<evidence type="ECO:0000313" key="2">
    <source>
        <dbReference type="Proteomes" id="UP001589734"/>
    </source>
</evidence>
<feature type="non-terminal residue" evidence="1">
    <location>
        <position position="1"/>
    </location>
</feature>
<keyword evidence="2" id="KW-1185">Reference proteome</keyword>
<dbReference type="NCBIfam" id="NF033708">
    <property type="entry name" value="T9SS_Cterm_ChiA"/>
    <property type="match status" value="1"/>
</dbReference>
<dbReference type="EMBL" id="JBHLYW010000021">
    <property type="protein sequence ID" value="MFC0079239.1"/>
    <property type="molecule type" value="Genomic_DNA"/>
</dbReference>
<accession>A0ABV6BUY8</accession>
<proteinExistence type="predicted"/>
<organism evidence="1 2">
    <name type="scientific">Flavobacterium procerum</name>
    <dbReference type="NCBI Taxonomy" id="1455569"/>
    <lineage>
        <taxon>Bacteria</taxon>
        <taxon>Pseudomonadati</taxon>
        <taxon>Bacteroidota</taxon>
        <taxon>Flavobacteriia</taxon>
        <taxon>Flavobacteriales</taxon>
        <taxon>Flavobacteriaceae</taxon>
        <taxon>Flavobacterium</taxon>
    </lineage>
</organism>
<comment type="caution">
    <text evidence="1">The sequence shown here is derived from an EMBL/GenBank/DDBJ whole genome shotgun (WGS) entry which is preliminary data.</text>
</comment>
<name>A0ABV6BUY8_9FLAO</name>
<dbReference type="RefSeq" id="WP_379689599.1">
    <property type="nucleotide sequence ID" value="NZ_JBHLYW010000021.1"/>
</dbReference>
<dbReference type="Gene3D" id="2.60.40.2700">
    <property type="match status" value="1"/>
</dbReference>
<sequence>YNGATLIASATNSTYTTTGLANGDAISVRMTSNASPCLTGSPATSNAINMTVNPNLPASVSIAASPAGAICAGTSVTFTATPTNGGGAPTYQWYNGATLIASATNSTYTTTGLANGNSITVRMTSNASPCLTGSPATSNAINMTVNALPTTPTTNVNSNVTCTSTGSITLSGLPSSGTWIIHQTGTASQNIPGTGVSTTISGLAVGTYNFTVENASGCISNQVSDNITDNSSTTWNGTNWSQGLPNNTKAVIFAAPYTITADLQACSLTINSGNIVTVNSNVTLTITNAVTTNGQLIFENNSSLLQTTNATNSGYITYKRSTQLVKRFDFTYWSTPVIGADNTLHNLSPNTLFDKYYSYNAAGDKWVIDNHGTINMAYGIGYIVRAPQSFSTTVPAVYTGSFVGTPNNGPYTIHPVSGKWNLIGNPYPSALDAEELIDVNHLAGTDIGAMYFWTHNTPPSSSIGGNATNNYTSNDYAVYSLAGGVVTTSGAASPSGYIASGQGFFVQPAGNSILFNNSMRVSGNNTQFFKTSASAKTERNRVWLNFTNAQGAFKQALIGYVENATNKMDTNYDAVTMASNSYVDFYSINDKDLLTIQARALPFDKADIVPLGYKTTVAGNFTIGIDHTDGLFAEQAVYLEDKKTGVIHDLRTADYTFATAVGTFADRFVLRYTSKTLGTGDFENLEDSVLIAVKDKTVNIISTKENLKEVTVFNVGGQLVFNKNKINTTELKINDLQVAEQVLFVKVTLENGHTLTKKIIFY</sequence>
<reference evidence="1 2" key="1">
    <citation type="submission" date="2024-09" db="EMBL/GenBank/DDBJ databases">
        <authorList>
            <person name="Sun Q."/>
            <person name="Mori K."/>
        </authorList>
    </citation>
    <scope>NUCLEOTIDE SEQUENCE [LARGE SCALE GENOMIC DNA]</scope>
    <source>
        <strain evidence="1 2">CGMCC 1.12926</strain>
    </source>
</reference>
<evidence type="ECO:0000313" key="1">
    <source>
        <dbReference type="EMBL" id="MFC0079239.1"/>
    </source>
</evidence>
<dbReference type="Proteomes" id="UP001589734">
    <property type="component" value="Unassembled WGS sequence"/>
</dbReference>